<comment type="caution">
    <text evidence="2">The sequence shown here is derived from an EMBL/GenBank/DDBJ whole genome shotgun (WGS) entry which is preliminary data.</text>
</comment>
<feature type="signal peptide" evidence="1">
    <location>
        <begin position="1"/>
        <end position="23"/>
    </location>
</feature>
<keyword evidence="1" id="KW-0732">Signal</keyword>
<keyword evidence="3" id="KW-1185">Reference proteome</keyword>
<dbReference type="RefSeq" id="WP_200787562.1">
    <property type="nucleotide sequence ID" value="NZ_JAEDAO010000001.1"/>
</dbReference>
<feature type="chain" id="PRO_5037519650" evidence="1">
    <location>
        <begin position="24"/>
        <end position="331"/>
    </location>
</feature>
<organism evidence="2 3">
    <name type="scientific">Ramlibacter algicola</name>
    <dbReference type="NCBI Taxonomy" id="2795217"/>
    <lineage>
        <taxon>Bacteria</taxon>
        <taxon>Pseudomonadati</taxon>
        <taxon>Pseudomonadota</taxon>
        <taxon>Betaproteobacteria</taxon>
        <taxon>Burkholderiales</taxon>
        <taxon>Comamonadaceae</taxon>
        <taxon>Ramlibacter</taxon>
    </lineage>
</organism>
<dbReference type="Proteomes" id="UP000617041">
    <property type="component" value="Unassembled WGS sequence"/>
</dbReference>
<accession>A0A934UQH1</accession>
<dbReference type="EMBL" id="JAEDAO010000001">
    <property type="protein sequence ID" value="MBK0392634.1"/>
    <property type="molecule type" value="Genomic_DNA"/>
</dbReference>
<reference evidence="2" key="1">
    <citation type="submission" date="2020-12" db="EMBL/GenBank/DDBJ databases">
        <title>Ramlibacter sp. nov., isolated from a freshwater alga, Cryptomonas.</title>
        <authorList>
            <person name="Kim H.M."/>
            <person name="Jeon C.O."/>
        </authorList>
    </citation>
    <scope>NUCLEOTIDE SEQUENCE</scope>
    <source>
        <strain evidence="2">CrO1</strain>
    </source>
</reference>
<evidence type="ECO:0000256" key="1">
    <source>
        <dbReference type="SAM" id="SignalP"/>
    </source>
</evidence>
<protein>
    <submittedName>
        <fullName evidence="2">Uncharacterized protein</fullName>
    </submittedName>
</protein>
<evidence type="ECO:0000313" key="3">
    <source>
        <dbReference type="Proteomes" id="UP000617041"/>
    </source>
</evidence>
<name>A0A934UQH1_9BURK</name>
<gene>
    <name evidence="2" type="ORF">I8E28_08525</name>
</gene>
<dbReference type="AlphaFoldDB" id="A0A934UQH1"/>
<proteinExistence type="predicted"/>
<evidence type="ECO:0000313" key="2">
    <source>
        <dbReference type="EMBL" id="MBK0392634.1"/>
    </source>
</evidence>
<sequence>MRRRLNRLAIGVSLALAAGAAFALDEQQHGSGAQCIAGNCESGMGTVQWVNRTQFTGPWQGGRFVDAIYDVRWPADPSRTYRVRVGSDGMLEEGTMVRGGAVSFEKIPSTYTGTFWAAANPFVGRNVAVFKTGRYEDTKGRIYDGDFVYVPSKIAGMGVYVFQGVRIDAEEDEVIAGLFASDEFGPNQNITFYRAREDYLVKLQNDFAGAKADADRDAQTQAFFKALLGITNAGVNMMQGRSSGSGGNRMALDLLSQVIKGQQKADAAVETLGADLQRRIAAQPKLQTELQLAGVSTSREVAQKVAQSLLAKPRKMTQKEYAELLRQGQQP</sequence>